<protein>
    <recommendedName>
        <fullName evidence="4">Secreted protein</fullName>
    </recommendedName>
</protein>
<evidence type="ECO:0000313" key="2">
    <source>
        <dbReference type="EMBL" id="KAG5516862.1"/>
    </source>
</evidence>
<feature type="chain" id="PRO_5043540532" description="Secreted protein" evidence="1">
    <location>
        <begin position="21"/>
        <end position="68"/>
    </location>
</feature>
<keyword evidence="3" id="KW-1185">Reference proteome</keyword>
<organism evidence="2 3">
    <name type="scientific">Rhododendron griersonianum</name>
    <dbReference type="NCBI Taxonomy" id="479676"/>
    <lineage>
        <taxon>Eukaryota</taxon>
        <taxon>Viridiplantae</taxon>
        <taxon>Streptophyta</taxon>
        <taxon>Embryophyta</taxon>
        <taxon>Tracheophyta</taxon>
        <taxon>Spermatophyta</taxon>
        <taxon>Magnoliopsida</taxon>
        <taxon>eudicotyledons</taxon>
        <taxon>Gunneridae</taxon>
        <taxon>Pentapetalae</taxon>
        <taxon>asterids</taxon>
        <taxon>Ericales</taxon>
        <taxon>Ericaceae</taxon>
        <taxon>Ericoideae</taxon>
        <taxon>Rhodoreae</taxon>
        <taxon>Rhododendron</taxon>
    </lineage>
</organism>
<dbReference type="EMBL" id="JACTNZ010000013">
    <property type="protein sequence ID" value="KAG5516862.1"/>
    <property type="molecule type" value="Genomic_DNA"/>
</dbReference>
<name>A0AAV6HXV4_9ERIC</name>
<gene>
    <name evidence="2" type="ORF">RHGRI_037559</name>
</gene>
<evidence type="ECO:0000313" key="3">
    <source>
        <dbReference type="Proteomes" id="UP000823749"/>
    </source>
</evidence>
<feature type="signal peptide" evidence="1">
    <location>
        <begin position="1"/>
        <end position="20"/>
    </location>
</feature>
<sequence length="68" mass="7290">MPSTLVLSLCFHVSVGRTSTMNMMTADISARTNVIREKRMKSIESAAAAAAVLCDESTKKDFSPGLDP</sequence>
<accession>A0AAV6HXV4</accession>
<comment type="caution">
    <text evidence="2">The sequence shown here is derived from an EMBL/GenBank/DDBJ whole genome shotgun (WGS) entry which is preliminary data.</text>
</comment>
<proteinExistence type="predicted"/>
<dbReference type="AlphaFoldDB" id="A0AAV6HXV4"/>
<dbReference type="Proteomes" id="UP000823749">
    <property type="component" value="Chromosome 13"/>
</dbReference>
<reference evidence="2 3" key="1">
    <citation type="submission" date="2020-08" db="EMBL/GenBank/DDBJ databases">
        <title>Plant Genome Project.</title>
        <authorList>
            <person name="Zhang R.-G."/>
        </authorList>
    </citation>
    <scope>NUCLEOTIDE SEQUENCE [LARGE SCALE GENOMIC DNA]</scope>
    <source>
        <strain evidence="2">WSP0</strain>
        <tissue evidence="2">Leaf</tissue>
    </source>
</reference>
<evidence type="ECO:0008006" key="4">
    <source>
        <dbReference type="Google" id="ProtNLM"/>
    </source>
</evidence>
<evidence type="ECO:0000256" key="1">
    <source>
        <dbReference type="SAM" id="SignalP"/>
    </source>
</evidence>
<keyword evidence="1" id="KW-0732">Signal</keyword>